<dbReference type="Proteomes" id="UP001239111">
    <property type="component" value="Chromosome 1"/>
</dbReference>
<proteinExistence type="predicted"/>
<accession>A0ACC2PKD3</accession>
<comment type="caution">
    <text evidence="1">The sequence shown here is derived from an EMBL/GenBank/DDBJ whole genome shotgun (WGS) entry which is preliminary data.</text>
</comment>
<keyword evidence="2" id="KW-1185">Reference proteome</keyword>
<gene>
    <name evidence="1" type="ORF">QAD02_019551</name>
</gene>
<organism evidence="1 2">
    <name type="scientific">Eretmocerus hayati</name>
    <dbReference type="NCBI Taxonomy" id="131215"/>
    <lineage>
        <taxon>Eukaryota</taxon>
        <taxon>Metazoa</taxon>
        <taxon>Ecdysozoa</taxon>
        <taxon>Arthropoda</taxon>
        <taxon>Hexapoda</taxon>
        <taxon>Insecta</taxon>
        <taxon>Pterygota</taxon>
        <taxon>Neoptera</taxon>
        <taxon>Endopterygota</taxon>
        <taxon>Hymenoptera</taxon>
        <taxon>Apocrita</taxon>
        <taxon>Proctotrupomorpha</taxon>
        <taxon>Chalcidoidea</taxon>
        <taxon>Aphelinidae</taxon>
        <taxon>Aphelininae</taxon>
        <taxon>Eretmocerus</taxon>
    </lineage>
</organism>
<name>A0ACC2PKD3_9HYME</name>
<evidence type="ECO:0000313" key="1">
    <source>
        <dbReference type="EMBL" id="KAJ8683759.1"/>
    </source>
</evidence>
<sequence length="353" mass="40047">GQPSGHWNGLQNSAEIPLVNYPQYAESIFQGNGQCNEEVSTIEKIPPTRDDGISEQRDPFIDIDAAGPSWATPPAPYDYRIPNGDDNRQVIPSHVYDMTSDHESSDSGPAETPKASRIFSCTLCPKKLASKKSLRTHMLLHTGNYRYTCEICGKGFAFSLTLENHRRTHTGERPFTCDICDKNFIQKGHLQRHKKVHTGGKLFACFLCEQKFKYKNNRKRHMDLHMERWPTMPEPYARILNRGCTWNLDMANHMIVHGSSSCSRTNHGRLAHRQADDFQSGSQERHQYQQQPAGCSGNVGMVTTGLNHLDVSGILTRIMLEGDEVFQCDEQTRAKITNIVDEINTSYYEKYGH</sequence>
<reference evidence="1" key="1">
    <citation type="submission" date="2023-04" db="EMBL/GenBank/DDBJ databases">
        <title>A chromosome-level genome assembly of the parasitoid wasp Eretmocerus hayati.</title>
        <authorList>
            <person name="Zhong Y."/>
            <person name="Liu S."/>
            <person name="Liu Y."/>
        </authorList>
    </citation>
    <scope>NUCLEOTIDE SEQUENCE</scope>
    <source>
        <strain evidence="1">ZJU_SS_LIU_2023</strain>
    </source>
</reference>
<dbReference type="EMBL" id="CM056741">
    <property type="protein sequence ID" value="KAJ8683759.1"/>
    <property type="molecule type" value="Genomic_DNA"/>
</dbReference>
<protein>
    <submittedName>
        <fullName evidence="1">Uncharacterized protein</fullName>
    </submittedName>
</protein>
<evidence type="ECO:0000313" key="2">
    <source>
        <dbReference type="Proteomes" id="UP001239111"/>
    </source>
</evidence>
<feature type="non-terminal residue" evidence="1">
    <location>
        <position position="1"/>
    </location>
</feature>